<name>A0ABX0V4P8_9HYPH</name>
<comment type="similarity">
    <text evidence="1">Belongs to the LysR transcriptional regulatory family.</text>
</comment>
<keyword evidence="3 6" id="KW-0238">DNA-binding</keyword>
<proteinExistence type="inferred from homology"/>
<dbReference type="InterPro" id="IPR058163">
    <property type="entry name" value="LysR-type_TF_proteobact-type"/>
</dbReference>
<dbReference type="InterPro" id="IPR005119">
    <property type="entry name" value="LysR_subst-bd"/>
</dbReference>
<organism evidence="6 7">
    <name type="scientific">Pseudochelatococcus lubricantis</name>
    <dbReference type="NCBI Taxonomy" id="1538102"/>
    <lineage>
        <taxon>Bacteria</taxon>
        <taxon>Pseudomonadati</taxon>
        <taxon>Pseudomonadota</taxon>
        <taxon>Alphaproteobacteria</taxon>
        <taxon>Hyphomicrobiales</taxon>
        <taxon>Chelatococcaceae</taxon>
        <taxon>Pseudochelatococcus</taxon>
    </lineage>
</organism>
<evidence type="ECO:0000256" key="4">
    <source>
        <dbReference type="ARBA" id="ARBA00023163"/>
    </source>
</evidence>
<dbReference type="InterPro" id="IPR036390">
    <property type="entry name" value="WH_DNA-bd_sf"/>
</dbReference>
<feature type="domain" description="HTH lysR-type" evidence="5">
    <location>
        <begin position="77"/>
        <end position="134"/>
    </location>
</feature>
<dbReference type="PROSITE" id="PS50931">
    <property type="entry name" value="HTH_LYSR"/>
    <property type="match status" value="1"/>
</dbReference>
<dbReference type="PANTHER" id="PTHR30537:SF5">
    <property type="entry name" value="HTH-TYPE TRANSCRIPTIONAL ACTIVATOR TTDR-RELATED"/>
    <property type="match status" value="1"/>
</dbReference>
<evidence type="ECO:0000256" key="1">
    <source>
        <dbReference type="ARBA" id="ARBA00009437"/>
    </source>
</evidence>
<sequence length="369" mass="40165">METSFADVAGWVTGKTGGASDDASIDTLISCYGAVASFPAKLCREMRNANVDTVVSICDMIGLLRALNRRAYRNVDLDIEDLRTFVEVADAGGVSPAARRLDISKSMVSRRLIRLEKELGVQLLARTTRGAALTEAGITFREHAAKVCAEIDIAREAILPGGDLRGRLRIAAPLTFGPTHFAPVLASLAQRHPELQVQASYTDRFVDLIAEGFDCAIRVGHLPDSNMLARRVGWTSAKYVATPDYIKKHGSPETPEELLTHEVVMQGTETWLVMDGDKIVTLKPQGRFKADNAVALVAAALAGIGLAGVPEELIREHLVSGALVPVMTRYPPAKLGIYVVRPPGLHPSRKIRVLTEMLIECFEDFSTRR</sequence>
<gene>
    <name evidence="6" type="ORF">FHS82_003994</name>
</gene>
<evidence type="ECO:0000313" key="7">
    <source>
        <dbReference type="Proteomes" id="UP001429580"/>
    </source>
</evidence>
<dbReference type="SUPFAM" id="SSF46785">
    <property type="entry name" value="Winged helix' DNA-binding domain"/>
    <property type="match status" value="1"/>
</dbReference>
<dbReference type="PANTHER" id="PTHR30537">
    <property type="entry name" value="HTH-TYPE TRANSCRIPTIONAL REGULATOR"/>
    <property type="match status" value="1"/>
</dbReference>
<dbReference type="GO" id="GO:0003677">
    <property type="term" value="F:DNA binding"/>
    <property type="evidence" value="ECO:0007669"/>
    <property type="project" value="UniProtKB-KW"/>
</dbReference>
<dbReference type="InterPro" id="IPR036388">
    <property type="entry name" value="WH-like_DNA-bd_sf"/>
</dbReference>
<dbReference type="Proteomes" id="UP001429580">
    <property type="component" value="Unassembled WGS sequence"/>
</dbReference>
<dbReference type="InterPro" id="IPR000847">
    <property type="entry name" value="LysR_HTH_N"/>
</dbReference>
<dbReference type="Pfam" id="PF03466">
    <property type="entry name" value="LysR_substrate"/>
    <property type="match status" value="1"/>
</dbReference>
<dbReference type="CDD" id="cd08422">
    <property type="entry name" value="PBP2_CrgA_like"/>
    <property type="match status" value="1"/>
</dbReference>
<evidence type="ECO:0000259" key="5">
    <source>
        <dbReference type="PROSITE" id="PS50931"/>
    </source>
</evidence>
<evidence type="ECO:0000256" key="3">
    <source>
        <dbReference type="ARBA" id="ARBA00023125"/>
    </source>
</evidence>
<comment type="caution">
    <text evidence="6">The sequence shown here is derived from an EMBL/GenBank/DDBJ whole genome shotgun (WGS) entry which is preliminary data.</text>
</comment>
<keyword evidence="2" id="KW-0805">Transcription regulation</keyword>
<dbReference type="Pfam" id="PF00126">
    <property type="entry name" value="HTH_1"/>
    <property type="match status" value="1"/>
</dbReference>
<reference evidence="6 7" key="1">
    <citation type="submission" date="2020-03" db="EMBL/GenBank/DDBJ databases">
        <title>Genomic Encyclopedia of Type Strains, Phase IV (KMG-IV): sequencing the most valuable type-strain genomes for metagenomic binning, comparative biology and taxonomic classification.</title>
        <authorList>
            <person name="Goeker M."/>
        </authorList>
    </citation>
    <scope>NUCLEOTIDE SEQUENCE [LARGE SCALE GENOMIC DNA]</scope>
    <source>
        <strain evidence="6 7">DSM 103870</strain>
    </source>
</reference>
<dbReference type="Gene3D" id="3.40.190.290">
    <property type="match status" value="1"/>
</dbReference>
<evidence type="ECO:0000256" key="2">
    <source>
        <dbReference type="ARBA" id="ARBA00023015"/>
    </source>
</evidence>
<evidence type="ECO:0000313" key="6">
    <source>
        <dbReference type="EMBL" id="NIJ60128.1"/>
    </source>
</evidence>
<protein>
    <submittedName>
        <fullName evidence="6">DNA-binding transcriptional LysR family regulator</fullName>
    </submittedName>
</protein>
<dbReference type="SUPFAM" id="SSF53850">
    <property type="entry name" value="Periplasmic binding protein-like II"/>
    <property type="match status" value="1"/>
</dbReference>
<dbReference type="Gene3D" id="1.10.10.10">
    <property type="entry name" value="Winged helix-like DNA-binding domain superfamily/Winged helix DNA-binding domain"/>
    <property type="match status" value="1"/>
</dbReference>
<dbReference type="EMBL" id="JAASQI010000013">
    <property type="protein sequence ID" value="NIJ60128.1"/>
    <property type="molecule type" value="Genomic_DNA"/>
</dbReference>
<accession>A0ABX0V4P8</accession>
<keyword evidence="7" id="KW-1185">Reference proteome</keyword>
<keyword evidence="4" id="KW-0804">Transcription</keyword>